<keyword evidence="1" id="KW-0812">Transmembrane</keyword>
<gene>
    <name evidence="2" type="ORF">ACFO0R_13095</name>
</gene>
<feature type="transmembrane region" description="Helical" evidence="1">
    <location>
        <begin position="124"/>
        <end position="146"/>
    </location>
</feature>
<dbReference type="Proteomes" id="UP001595999">
    <property type="component" value="Unassembled WGS sequence"/>
</dbReference>
<keyword evidence="1" id="KW-1133">Transmembrane helix</keyword>
<keyword evidence="1" id="KW-0472">Membrane</keyword>
<dbReference type="EMBL" id="JBHSEK010000007">
    <property type="protein sequence ID" value="MFC4490554.1"/>
    <property type="molecule type" value="Genomic_DNA"/>
</dbReference>
<organism evidence="2 3">
    <name type="scientific">Chromobacterium aquaticum</name>
    <dbReference type="NCBI Taxonomy" id="467180"/>
    <lineage>
        <taxon>Bacteria</taxon>
        <taxon>Pseudomonadati</taxon>
        <taxon>Pseudomonadota</taxon>
        <taxon>Betaproteobacteria</taxon>
        <taxon>Neisseriales</taxon>
        <taxon>Chromobacteriaceae</taxon>
        <taxon>Chromobacterium</taxon>
    </lineage>
</organism>
<evidence type="ECO:0000313" key="2">
    <source>
        <dbReference type="EMBL" id="MFC4490554.1"/>
    </source>
</evidence>
<accession>A0ABV8ZV48</accession>
<name>A0ABV8ZV48_9NEIS</name>
<dbReference type="RefSeq" id="WP_378124622.1">
    <property type="nucleotide sequence ID" value="NZ_JBHSEK010000007.1"/>
</dbReference>
<evidence type="ECO:0000256" key="1">
    <source>
        <dbReference type="SAM" id="Phobius"/>
    </source>
</evidence>
<keyword evidence="3" id="KW-1185">Reference proteome</keyword>
<sequence>MDYSLILCLAILAFYLLDLLLLLPAGEGIAYLAGHGCQARLPSWRARLGGRFALLAAPWRFASPCAKLSLWAPSAPGSLARWRAEAERYRRFYRWTAPWLALSWACAVAAAPLALWLRPGAADWLLLLLTGYLAYLAAALLGMLALRRARLGPNGAQLRLMLEALLCLPYASQLPRKLGLAGFAPLPLIDLLAPEAGLDADSAAHIAALAREQLEVTEPADARAHLQQIITLAEARQAEPHP</sequence>
<reference evidence="3" key="1">
    <citation type="journal article" date="2019" name="Int. J. Syst. Evol. Microbiol.">
        <title>The Global Catalogue of Microorganisms (GCM) 10K type strain sequencing project: providing services to taxonomists for standard genome sequencing and annotation.</title>
        <authorList>
            <consortium name="The Broad Institute Genomics Platform"/>
            <consortium name="The Broad Institute Genome Sequencing Center for Infectious Disease"/>
            <person name="Wu L."/>
            <person name="Ma J."/>
        </authorList>
    </citation>
    <scope>NUCLEOTIDE SEQUENCE [LARGE SCALE GENOMIC DNA]</scope>
    <source>
        <strain evidence="3">CGMCC 4.7608</strain>
    </source>
</reference>
<proteinExistence type="predicted"/>
<feature type="transmembrane region" description="Helical" evidence="1">
    <location>
        <begin position="92"/>
        <end position="118"/>
    </location>
</feature>
<protein>
    <submittedName>
        <fullName evidence="2">Uncharacterized protein</fullName>
    </submittedName>
</protein>
<comment type="caution">
    <text evidence="2">The sequence shown here is derived from an EMBL/GenBank/DDBJ whole genome shotgun (WGS) entry which is preliminary data.</text>
</comment>
<evidence type="ECO:0000313" key="3">
    <source>
        <dbReference type="Proteomes" id="UP001595999"/>
    </source>
</evidence>